<protein>
    <recommendedName>
        <fullName evidence="1">A-kinase anchor protein 7-like phosphoesterase domain-containing protein</fullName>
    </recommendedName>
</protein>
<dbReference type="AlphaFoldDB" id="A0A1X2GPF3"/>
<evidence type="ECO:0000313" key="3">
    <source>
        <dbReference type="Proteomes" id="UP000242146"/>
    </source>
</evidence>
<dbReference type="Gene3D" id="3.90.1140.10">
    <property type="entry name" value="Cyclic phosphodiesterase"/>
    <property type="match status" value="1"/>
</dbReference>
<keyword evidence="3" id="KW-1185">Reference proteome</keyword>
<sequence length="154" mass="17171">MRNAYTSVAGPHPYLPGKFIASHSLIFPVASPALQAKHSDLVKLPFFTSLNPEFLIPYDQLHVTLGQLYLPTPAAVQEAQRLLHGHILQFAQENQISHPIPVSLEGLFKSKGSGRSNARLIYTNPVDKSEKQVLVPLHSNQSHARKKNPIRREI</sequence>
<dbReference type="EMBL" id="MCGT01000007">
    <property type="protein sequence ID" value="ORX58304.1"/>
    <property type="molecule type" value="Genomic_DNA"/>
</dbReference>
<feature type="domain" description="A-kinase anchor protein 7-like phosphoesterase" evidence="1">
    <location>
        <begin position="35"/>
        <end position="139"/>
    </location>
</feature>
<dbReference type="Proteomes" id="UP000242146">
    <property type="component" value="Unassembled WGS sequence"/>
</dbReference>
<accession>A0A1X2GPF3</accession>
<reference evidence="2 3" key="1">
    <citation type="submission" date="2016-07" db="EMBL/GenBank/DDBJ databases">
        <title>Pervasive Adenine N6-methylation of Active Genes in Fungi.</title>
        <authorList>
            <consortium name="DOE Joint Genome Institute"/>
            <person name="Mondo S.J."/>
            <person name="Dannebaum R.O."/>
            <person name="Kuo R.C."/>
            <person name="Labutti K."/>
            <person name="Haridas S."/>
            <person name="Kuo A."/>
            <person name="Salamov A."/>
            <person name="Ahrendt S.R."/>
            <person name="Lipzen A."/>
            <person name="Sullivan W."/>
            <person name="Andreopoulos W.B."/>
            <person name="Clum A."/>
            <person name="Lindquist E."/>
            <person name="Daum C."/>
            <person name="Ramamoorthy G.K."/>
            <person name="Gryganskyi A."/>
            <person name="Culley D."/>
            <person name="Magnuson J.K."/>
            <person name="James T.Y."/>
            <person name="O'Malley M.A."/>
            <person name="Stajich J.E."/>
            <person name="Spatafora J.W."/>
            <person name="Visel A."/>
            <person name="Grigoriev I.V."/>
        </authorList>
    </citation>
    <scope>NUCLEOTIDE SEQUENCE [LARGE SCALE GENOMIC DNA]</scope>
    <source>
        <strain evidence="2 3">NRRL 3301</strain>
    </source>
</reference>
<evidence type="ECO:0000313" key="2">
    <source>
        <dbReference type="EMBL" id="ORX58304.1"/>
    </source>
</evidence>
<name>A0A1X2GPF3_9FUNG</name>
<proteinExistence type="predicted"/>
<evidence type="ECO:0000259" key="1">
    <source>
        <dbReference type="Pfam" id="PF10469"/>
    </source>
</evidence>
<gene>
    <name evidence="2" type="ORF">DM01DRAFT_1223046</name>
</gene>
<dbReference type="OrthoDB" id="277832at2759"/>
<organism evidence="2 3">
    <name type="scientific">Hesseltinella vesiculosa</name>
    <dbReference type="NCBI Taxonomy" id="101127"/>
    <lineage>
        <taxon>Eukaryota</taxon>
        <taxon>Fungi</taxon>
        <taxon>Fungi incertae sedis</taxon>
        <taxon>Mucoromycota</taxon>
        <taxon>Mucoromycotina</taxon>
        <taxon>Mucoromycetes</taxon>
        <taxon>Mucorales</taxon>
        <taxon>Cunninghamellaceae</taxon>
        <taxon>Hesseltinella</taxon>
    </lineage>
</organism>
<dbReference type="Pfam" id="PF10469">
    <property type="entry name" value="AKAP7_NLS"/>
    <property type="match status" value="1"/>
</dbReference>
<dbReference type="InterPro" id="IPR019510">
    <property type="entry name" value="AKAP7-like_phosphoesterase"/>
</dbReference>
<comment type="caution">
    <text evidence="2">The sequence shown here is derived from an EMBL/GenBank/DDBJ whole genome shotgun (WGS) entry which is preliminary data.</text>
</comment>